<feature type="compositionally biased region" description="Low complexity" evidence="1">
    <location>
        <begin position="437"/>
        <end position="447"/>
    </location>
</feature>
<feature type="compositionally biased region" description="Gly residues" evidence="1">
    <location>
        <begin position="1"/>
        <end position="11"/>
    </location>
</feature>
<feature type="compositionally biased region" description="Low complexity" evidence="1">
    <location>
        <begin position="175"/>
        <end position="188"/>
    </location>
</feature>
<keyword evidence="3" id="KW-1185">Reference proteome</keyword>
<feature type="region of interest" description="Disordered" evidence="1">
    <location>
        <begin position="1"/>
        <end position="34"/>
    </location>
</feature>
<feature type="compositionally biased region" description="Polar residues" evidence="1">
    <location>
        <begin position="138"/>
        <end position="156"/>
    </location>
</feature>
<feature type="compositionally biased region" description="Basic and acidic residues" evidence="1">
    <location>
        <begin position="340"/>
        <end position="356"/>
    </location>
</feature>
<sequence>MAPRNGGGGGTPQTPQQQQETLPSNESPFPEREYNPFVSFRRLVDQQFESMFNAMIPASRYEDSPFWEQKEPQPSRDPKSQKHSRQIMNEEAEKMRQQWQDMENEMEREIARARTDAFKQLPWFWNTTTSNEKKPATDKQSGSNEHAQSQSLTSSKHSFKRDASTAHSPNTRVDASPVASPHVSSSSPGPDTEEQAYLFLNFPHARDQLRSLEREASSLTNDQVRSPENKPASLDRPHNEDSGPSSIFAPFMHRSSDAITRDDHNRERAETDELLNTLREALRGVEPWERARVTEQLPEAQQAREELRGRQCPSGRGHWNGFGEDWREARRAKMANAQRQRQEEQQKAEKSTPDRTVKAPWWWMGAIWDPTFPREADSYGMRRCGASSSQQDSTTASTSSSPAVVAEPRTSQKGERELQPGPRQWPRQTEDRGHVFTSSLTTTTSSTPQPDGSVLTRIVMEKRHPDGRDERNETVFTQRPGESALQLQQQNGADAWKLVGMGPATGRHERNTRMEEERESPRKEQDVGAGKREGKARKGWFWAS</sequence>
<dbReference type="AlphaFoldDB" id="A0A6A6GYG9"/>
<feature type="compositionally biased region" description="Basic and acidic residues" evidence="1">
    <location>
        <begin position="105"/>
        <end position="117"/>
    </location>
</feature>
<feature type="compositionally biased region" description="Low complexity" evidence="1">
    <location>
        <begin position="386"/>
        <end position="401"/>
    </location>
</feature>
<name>A0A6A6GYG9_VIRVR</name>
<feature type="region of interest" description="Disordered" evidence="1">
    <location>
        <begin position="212"/>
        <end position="268"/>
    </location>
</feature>
<evidence type="ECO:0000313" key="3">
    <source>
        <dbReference type="Proteomes" id="UP000800092"/>
    </source>
</evidence>
<feature type="compositionally biased region" description="Basic and acidic residues" evidence="1">
    <location>
        <begin position="63"/>
        <end position="80"/>
    </location>
</feature>
<feature type="region of interest" description="Disordered" evidence="1">
    <location>
        <begin position="498"/>
        <end position="544"/>
    </location>
</feature>
<evidence type="ECO:0000313" key="2">
    <source>
        <dbReference type="EMBL" id="KAF2230393.1"/>
    </source>
</evidence>
<organism evidence="2 3">
    <name type="scientific">Viridothelium virens</name>
    <name type="common">Speckled blister lichen</name>
    <name type="synonym">Trypethelium virens</name>
    <dbReference type="NCBI Taxonomy" id="1048519"/>
    <lineage>
        <taxon>Eukaryota</taxon>
        <taxon>Fungi</taxon>
        <taxon>Dikarya</taxon>
        <taxon>Ascomycota</taxon>
        <taxon>Pezizomycotina</taxon>
        <taxon>Dothideomycetes</taxon>
        <taxon>Dothideomycetes incertae sedis</taxon>
        <taxon>Trypetheliales</taxon>
        <taxon>Trypetheliaceae</taxon>
        <taxon>Viridothelium</taxon>
    </lineage>
</organism>
<feature type="compositionally biased region" description="Basic and acidic residues" evidence="1">
    <location>
        <begin position="254"/>
        <end position="268"/>
    </location>
</feature>
<reference evidence="2" key="1">
    <citation type="journal article" date="2020" name="Stud. Mycol.">
        <title>101 Dothideomycetes genomes: a test case for predicting lifestyles and emergence of pathogens.</title>
        <authorList>
            <person name="Haridas S."/>
            <person name="Albert R."/>
            <person name="Binder M."/>
            <person name="Bloem J."/>
            <person name="Labutti K."/>
            <person name="Salamov A."/>
            <person name="Andreopoulos B."/>
            <person name="Baker S."/>
            <person name="Barry K."/>
            <person name="Bills G."/>
            <person name="Bluhm B."/>
            <person name="Cannon C."/>
            <person name="Castanera R."/>
            <person name="Culley D."/>
            <person name="Daum C."/>
            <person name="Ezra D."/>
            <person name="Gonzalez J."/>
            <person name="Henrissat B."/>
            <person name="Kuo A."/>
            <person name="Liang C."/>
            <person name="Lipzen A."/>
            <person name="Lutzoni F."/>
            <person name="Magnuson J."/>
            <person name="Mondo S."/>
            <person name="Nolan M."/>
            <person name="Ohm R."/>
            <person name="Pangilinan J."/>
            <person name="Park H.-J."/>
            <person name="Ramirez L."/>
            <person name="Alfaro M."/>
            <person name="Sun H."/>
            <person name="Tritt A."/>
            <person name="Yoshinaga Y."/>
            <person name="Zwiers L.-H."/>
            <person name="Turgeon B."/>
            <person name="Goodwin S."/>
            <person name="Spatafora J."/>
            <person name="Crous P."/>
            <person name="Grigoriev I."/>
        </authorList>
    </citation>
    <scope>NUCLEOTIDE SEQUENCE</scope>
    <source>
        <strain evidence="2">Tuck. ex Michener</strain>
    </source>
</reference>
<dbReference type="OrthoDB" id="10581511at2759"/>
<feature type="compositionally biased region" description="Basic and acidic residues" evidence="1">
    <location>
        <begin position="225"/>
        <end position="241"/>
    </location>
</feature>
<evidence type="ECO:0000256" key="1">
    <source>
        <dbReference type="SAM" id="MobiDB-lite"/>
    </source>
</evidence>
<feature type="compositionally biased region" description="Basic and acidic residues" evidence="1">
    <location>
        <begin position="459"/>
        <end position="473"/>
    </location>
</feature>
<feature type="region of interest" description="Disordered" evidence="1">
    <location>
        <begin position="381"/>
        <end position="484"/>
    </location>
</feature>
<dbReference type="Proteomes" id="UP000800092">
    <property type="component" value="Unassembled WGS sequence"/>
</dbReference>
<gene>
    <name evidence="2" type="ORF">EV356DRAFT_509083</name>
</gene>
<feature type="region of interest" description="Disordered" evidence="1">
    <location>
        <begin position="63"/>
        <end position="200"/>
    </location>
</feature>
<dbReference type="EMBL" id="ML991842">
    <property type="protein sequence ID" value="KAF2230393.1"/>
    <property type="molecule type" value="Genomic_DNA"/>
</dbReference>
<proteinExistence type="predicted"/>
<feature type="compositionally biased region" description="Basic and acidic residues" evidence="1">
    <location>
        <begin position="506"/>
        <end position="533"/>
    </location>
</feature>
<feature type="region of interest" description="Disordered" evidence="1">
    <location>
        <begin position="303"/>
        <end position="356"/>
    </location>
</feature>
<protein>
    <submittedName>
        <fullName evidence="2">Uncharacterized protein</fullName>
    </submittedName>
</protein>
<accession>A0A6A6GYG9</accession>